<keyword evidence="8" id="KW-1185">Reference proteome</keyword>
<dbReference type="InterPro" id="IPR027410">
    <property type="entry name" value="TCP-1-like_intermed_sf"/>
</dbReference>
<evidence type="ECO:0000256" key="4">
    <source>
        <dbReference type="RuleBase" id="RU000418"/>
    </source>
</evidence>
<evidence type="ECO:0000313" key="8">
    <source>
        <dbReference type="Proteomes" id="UP000584642"/>
    </source>
</evidence>
<dbReference type="Proteomes" id="UP000584642">
    <property type="component" value="Unassembled WGS sequence"/>
</dbReference>
<reference evidence="7 8" key="1">
    <citation type="submission" date="2020-05" db="EMBL/GenBank/DDBJ databases">
        <title>Azospirillum oleiclasticum sp. nov, a nitrogen-fixing and heavy crude oil-emulsifying bacterium isolated from the crude oil of Yumen Oilfield.</title>
        <authorList>
            <person name="Wu D."/>
            <person name="Cai M."/>
            <person name="Zhang X."/>
        </authorList>
    </citation>
    <scope>NUCLEOTIDE SEQUENCE [LARGE SCALE GENOMIC DNA]</scope>
    <source>
        <strain evidence="7 8">ROY-1-1-2</strain>
    </source>
</reference>
<evidence type="ECO:0000256" key="1">
    <source>
        <dbReference type="ARBA" id="ARBA00006607"/>
    </source>
</evidence>
<dbReference type="Pfam" id="PF00118">
    <property type="entry name" value="Cpn60_TCP1"/>
    <property type="match status" value="1"/>
</dbReference>
<feature type="region of interest" description="Disordered" evidence="6">
    <location>
        <begin position="523"/>
        <end position="545"/>
    </location>
</feature>
<dbReference type="InterPro" id="IPR002423">
    <property type="entry name" value="Cpn60/GroEL/TCP-1"/>
</dbReference>
<name>A0ABX2TCD7_9PROT</name>
<dbReference type="NCBIfam" id="NF000592">
    <property type="entry name" value="PRK00013.1"/>
    <property type="match status" value="1"/>
</dbReference>
<dbReference type="RefSeq" id="WP_180282606.1">
    <property type="nucleotide sequence ID" value="NZ_JABFDB010000009.1"/>
</dbReference>
<dbReference type="NCBIfam" id="NF009488">
    <property type="entry name" value="PRK12850.1"/>
    <property type="match status" value="1"/>
</dbReference>
<dbReference type="SUPFAM" id="SSF48592">
    <property type="entry name" value="GroEL equatorial domain-like"/>
    <property type="match status" value="1"/>
</dbReference>
<protein>
    <recommendedName>
        <fullName evidence="5">60 kDa chaperonin</fullName>
    </recommendedName>
</protein>
<dbReference type="NCBIfam" id="NF009489">
    <property type="entry name" value="PRK12851.1"/>
    <property type="match status" value="1"/>
</dbReference>
<feature type="compositionally biased region" description="Gly residues" evidence="6">
    <location>
        <begin position="534"/>
        <end position="545"/>
    </location>
</feature>
<dbReference type="InterPro" id="IPR027413">
    <property type="entry name" value="GROEL-like_equatorial_sf"/>
</dbReference>
<comment type="similarity">
    <text evidence="1 4">Belongs to the chaperonin (HSP60) family.</text>
</comment>
<comment type="function">
    <text evidence="5">Together with its co-chaperonin GroES, plays an essential role in assisting protein folding. The GroEL-GroES system forms a nano-cage that allows encapsulation of the non-native substrate proteins and provides a physical environment optimized to promote and accelerate protein folding.</text>
</comment>
<dbReference type="NCBIfam" id="NF009487">
    <property type="entry name" value="PRK12849.1"/>
    <property type="match status" value="1"/>
</dbReference>
<dbReference type="CDD" id="cd03344">
    <property type="entry name" value="GroEL"/>
    <property type="match status" value="1"/>
</dbReference>
<dbReference type="InterPro" id="IPR001844">
    <property type="entry name" value="Cpn60/GroEL"/>
</dbReference>
<evidence type="ECO:0000256" key="5">
    <source>
        <dbReference type="RuleBase" id="RU000419"/>
    </source>
</evidence>
<evidence type="ECO:0000313" key="7">
    <source>
        <dbReference type="EMBL" id="NYZ20828.1"/>
    </source>
</evidence>
<evidence type="ECO:0000256" key="6">
    <source>
        <dbReference type="SAM" id="MobiDB-lite"/>
    </source>
</evidence>
<dbReference type="EMBL" id="JABFDB010000009">
    <property type="protein sequence ID" value="NYZ20828.1"/>
    <property type="molecule type" value="Genomic_DNA"/>
</dbReference>
<dbReference type="Gene3D" id="3.30.260.10">
    <property type="entry name" value="TCP-1-like chaperonin intermediate domain"/>
    <property type="match status" value="1"/>
</dbReference>
<keyword evidence="2" id="KW-0143">Chaperone</keyword>
<accession>A0ABX2TCD7</accession>
<comment type="caution">
    <text evidence="7">The sequence shown here is derived from an EMBL/GenBank/DDBJ whole genome shotgun (WGS) entry which is preliminary data.</text>
</comment>
<dbReference type="SUPFAM" id="SSF52029">
    <property type="entry name" value="GroEL apical domain-like"/>
    <property type="match status" value="1"/>
</dbReference>
<dbReference type="InterPro" id="IPR027409">
    <property type="entry name" value="GroEL-like_apical_dom_sf"/>
</dbReference>
<evidence type="ECO:0000256" key="3">
    <source>
        <dbReference type="ARBA" id="ARBA00023235"/>
    </source>
</evidence>
<organism evidence="7 8">
    <name type="scientific">Azospirillum oleiclasticum</name>
    <dbReference type="NCBI Taxonomy" id="2735135"/>
    <lineage>
        <taxon>Bacteria</taxon>
        <taxon>Pseudomonadati</taxon>
        <taxon>Pseudomonadota</taxon>
        <taxon>Alphaproteobacteria</taxon>
        <taxon>Rhodospirillales</taxon>
        <taxon>Azospirillaceae</taxon>
        <taxon>Azospirillum</taxon>
    </lineage>
</organism>
<dbReference type="SUPFAM" id="SSF54849">
    <property type="entry name" value="GroEL-intermediate domain like"/>
    <property type="match status" value="1"/>
</dbReference>
<gene>
    <name evidence="7" type="ORF">HND93_14030</name>
</gene>
<evidence type="ECO:0000256" key="2">
    <source>
        <dbReference type="ARBA" id="ARBA00023186"/>
    </source>
</evidence>
<dbReference type="Gene3D" id="3.50.7.10">
    <property type="entry name" value="GroEL"/>
    <property type="match status" value="1"/>
</dbReference>
<keyword evidence="3" id="KW-0413">Isomerase</keyword>
<dbReference type="Gene3D" id="1.10.560.10">
    <property type="entry name" value="GroEL-like equatorial domain"/>
    <property type="match status" value="1"/>
</dbReference>
<dbReference type="PRINTS" id="PR00298">
    <property type="entry name" value="CHAPERONIN60"/>
</dbReference>
<proteinExistence type="inferred from homology"/>
<comment type="subunit">
    <text evidence="5">Forms a cylinder of 14 subunits composed of two heptameric rings stacked back-to-back. Interacts with the co-chaperonin GroES.</text>
</comment>
<sequence length="545" mass="56905">MAKMMLHHAEARAALGRGVEKLALAVRGTLGPKGTNAIIDRPVGTPLVSRDGVSIASEIELPCRFENMGAQVVREVSRQTNDVAGDGTTTATVLADALVRDGIGVLADGCSPVELAAGMDRACAFVVERLRAGARPLHRDGLEQVATVAATEPALGRLVADALRRVGPEGVIDIDYGLPGTPTALSVMEGMVLDRGFLSHHMATEPTGRMAVLERPRILLTDHKVTGPDAILALLDRVGRDGRPLLVVADAVAPEVVAAIMGLRRDGRGVVVAINPPEFGHWRQVMLEDIAILTGGRVIARDLGGRLEAVTAADLGSADRIEVTASATTILRGHGEPESVRARRSLVQRQWEEAPPNIERDKLAQRLAKLTHGTALIQTGGATPVEQKRTAQLLEDSLAAARAALEEGVVPGGGTALARLVPALDALAEEAPDGERTGIRLVQRAMVQPLSCIAANAGQDGAAVVARVAGLPDGTGFDARAGRFCDLFAAGIIDPVKVTRLALENAVSVAKLILTTHTLIADLPEEGDPTAGPARGGGAETFGRR</sequence>
<dbReference type="PANTHER" id="PTHR45633">
    <property type="entry name" value="60 KDA HEAT SHOCK PROTEIN, MITOCHONDRIAL"/>
    <property type="match status" value="1"/>
</dbReference>